<evidence type="ECO:0000313" key="3">
    <source>
        <dbReference type="EMBL" id="SHH95071.1"/>
    </source>
</evidence>
<evidence type="ECO:0008006" key="5">
    <source>
        <dbReference type="Google" id="ProtNLM"/>
    </source>
</evidence>
<dbReference type="STRING" id="1121409.SAMN02745124_02780"/>
<sequence>MILSLLLAIAGAIVTAIQVVLLHLQGSGICLDEGCRIVDSMTTVEPLYFNLAGLGFFLIVAFGLVQARRGSDTWRGFVSLLLLAALAAEAVLLSFQMDIAQIYCSYCLAILSLIALCNLFLGLKQLAKGIIIFSSVMLAFASLDFGAAGDRSISLDNGTMARFEPGADSEHQYVLFFSSTCNHCETIIEEMETSSRCAIAFNPVDTITTFTFPGVHFTSGYRPQINRDFLKKLDITEVPVLLSREAERITIVRGENAIRDFLRKQCAAAEPLQPPPTRIGQSTLSDLPLPPQDDGCSILSDCEPQQSAPLTPDQSPAGQ</sequence>
<keyword evidence="2" id="KW-0812">Transmembrane</keyword>
<feature type="transmembrane region" description="Helical" evidence="2">
    <location>
        <begin position="77"/>
        <end position="97"/>
    </location>
</feature>
<feature type="transmembrane region" description="Helical" evidence="2">
    <location>
        <begin position="130"/>
        <end position="149"/>
    </location>
</feature>
<organism evidence="3 4">
    <name type="scientific">Desulfofustis glycolicus DSM 9705</name>
    <dbReference type="NCBI Taxonomy" id="1121409"/>
    <lineage>
        <taxon>Bacteria</taxon>
        <taxon>Pseudomonadati</taxon>
        <taxon>Thermodesulfobacteriota</taxon>
        <taxon>Desulfobulbia</taxon>
        <taxon>Desulfobulbales</taxon>
        <taxon>Desulfocapsaceae</taxon>
        <taxon>Desulfofustis</taxon>
    </lineage>
</organism>
<proteinExistence type="predicted"/>
<dbReference type="Proteomes" id="UP000184139">
    <property type="component" value="Unassembled WGS sequence"/>
</dbReference>
<dbReference type="OrthoDB" id="9782432at2"/>
<feature type="compositionally biased region" description="Polar residues" evidence="1">
    <location>
        <begin position="303"/>
        <end position="319"/>
    </location>
</feature>
<evidence type="ECO:0000256" key="1">
    <source>
        <dbReference type="SAM" id="MobiDB-lite"/>
    </source>
</evidence>
<feature type="region of interest" description="Disordered" evidence="1">
    <location>
        <begin position="271"/>
        <end position="319"/>
    </location>
</feature>
<keyword evidence="4" id="KW-1185">Reference proteome</keyword>
<dbReference type="AlphaFoldDB" id="A0A1M5X5J3"/>
<dbReference type="EMBL" id="FQXS01000017">
    <property type="protein sequence ID" value="SHH95071.1"/>
    <property type="molecule type" value="Genomic_DNA"/>
</dbReference>
<accession>A0A1M5X5J3</accession>
<feature type="transmembrane region" description="Helical" evidence="2">
    <location>
        <begin position="46"/>
        <end position="65"/>
    </location>
</feature>
<dbReference type="RefSeq" id="WP_073377022.1">
    <property type="nucleotide sequence ID" value="NZ_FQXS01000017.1"/>
</dbReference>
<reference evidence="3 4" key="1">
    <citation type="submission" date="2016-11" db="EMBL/GenBank/DDBJ databases">
        <authorList>
            <person name="Jaros S."/>
            <person name="Januszkiewicz K."/>
            <person name="Wedrychowicz H."/>
        </authorList>
    </citation>
    <scope>NUCLEOTIDE SEQUENCE [LARGE SCALE GENOMIC DNA]</scope>
    <source>
        <strain evidence="3 4">DSM 9705</strain>
    </source>
</reference>
<protein>
    <recommendedName>
        <fullName evidence="5">Vitamin K epoxide reductase family protein</fullName>
    </recommendedName>
</protein>
<keyword evidence="2" id="KW-1133">Transmembrane helix</keyword>
<name>A0A1M5X5J3_9BACT</name>
<evidence type="ECO:0000313" key="4">
    <source>
        <dbReference type="Proteomes" id="UP000184139"/>
    </source>
</evidence>
<keyword evidence="2" id="KW-0472">Membrane</keyword>
<feature type="transmembrane region" description="Helical" evidence="2">
    <location>
        <begin position="103"/>
        <end position="123"/>
    </location>
</feature>
<gene>
    <name evidence="3" type="ORF">SAMN02745124_02780</name>
</gene>
<evidence type="ECO:0000256" key="2">
    <source>
        <dbReference type="SAM" id="Phobius"/>
    </source>
</evidence>